<evidence type="ECO:0000313" key="1">
    <source>
        <dbReference type="EMBL" id="OJJ81692.1"/>
    </source>
</evidence>
<gene>
    <name evidence="1" type="ORF">ASPGLDRAFT_28060</name>
</gene>
<dbReference type="STRING" id="1160497.A0A1L9VCX0"/>
<dbReference type="AlphaFoldDB" id="A0A1L9VCX0"/>
<dbReference type="GeneID" id="34459978"/>
<dbReference type="Proteomes" id="UP000184300">
    <property type="component" value="Unassembled WGS sequence"/>
</dbReference>
<reference evidence="2" key="1">
    <citation type="journal article" date="2017" name="Genome Biol.">
        <title>Comparative genomics reveals high biological diversity and specific adaptations in the industrially and medically important fungal genus Aspergillus.</title>
        <authorList>
            <person name="de Vries R.P."/>
            <person name="Riley R."/>
            <person name="Wiebenga A."/>
            <person name="Aguilar-Osorio G."/>
            <person name="Amillis S."/>
            <person name="Uchima C.A."/>
            <person name="Anderluh G."/>
            <person name="Asadollahi M."/>
            <person name="Askin M."/>
            <person name="Barry K."/>
            <person name="Battaglia E."/>
            <person name="Bayram O."/>
            <person name="Benocci T."/>
            <person name="Braus-Stromeyer S.A."/>
            <person name="Caldana C."/>
            <person name="Canovas D."/>
            <person name="Cerqueira G.C."/>
            <person name="Chen F."/>
            <person name="Chen W."/>
            <person name="Choi C."/>
            <person name="Clum A."/>
            <person name="Dos Santos R.A."/>
            <person name="Damasio A.R."/>
            <person name="Diallinas G."/>
            <person name="Emri T."/>
            <person name="Fekete E."/>
            <person name="Flipphi M."/>
            <person name="Freyberg S."/>
            <person name="Gallo A."/>
            <person name="Gournas C."/>
            <person name="Habgood R."/>
            <person name="Hainaut M."/>
            <person name="Harispe M.L."/>
            <person name="Henrissat B."/>
            <person name="Hilden K.S."/>
            <person name="Hope R."/>
            <person name="Hossain A."/>
            <person name="Karabika E."/>
            <person name="Karaffa L."/>
            <person name="Karanyi Z."/>
            <person name="Krasevec N."/>
            <person name="Kuo A."/>
            <person name="Kusch H."/>
            <person name="LaButti K."/>
            <person name="Lagendijk E.L."/>
            <person name="Lapidus A."/>
            <person name="Levasseur A."/>
            <person name="Lindquist E."/>
            <person name="Lipzen A."/>
            <person name="Logrieco A.F."/>
            <person name="MacCabe A."/>
            <person name="Maekelae M.R."/>
            <person name="Malavazi I."/>
            <person name="Melin P."/>
            <person name="Meyer V."/>
            <person name="Mielnichuk N."/>
            <person name="Miskei M."/>
            <person name="Molnar A.P."/>
            <person name="Mule G."/>
            <person name="Ngan C.Y."/>
            <person name="Orejas M."/>
            <person name="Orosz E."/>
            <person name="Ouedraogo J.P."/>
            <person name="Overkamp K.M."/>
            <person name="Park H.-S."/>
            <person name="Perrone G."/>
            <person name="Piumi F."/>
            <person name="Punt P.J."/>
            <person name="Ram A.F."/>
            <person name="Ramon A."/>
            <person name="Rauscher S."/>
            <person name="Record E."/>
            <person name="Riano-Pachon D.M."/>
            <person name="Robert V."/>
            <person name="Roehrig J."/>
            <person name="Ruller R."/>
            <person name="Salamov A."/>
            <person name="Salih N.S."/>
            <person name="Samson R.A."/>
            <person name="Sandor E."/>
            <person name="Sanguinetti M."/>
            <person name="Schuetze T."/>
            <person name="Sepcic K."/>
            <person name="Shelest E."/>
            <person name="Sherlock G."/>
            <person name="Sophianopoulou V."/>
            <person name="Squina F.M."/>
            <person name="Sun H."/>
            <person name="Susca A."/>
            <person name="Todd R.B."/>
            <person name="Tsang A."/>
            <person name="Unkles S.E."/>
            <person name="van de Wiele N."/>
            <person name="van Rossen-Uffink D."/>
            <person name="Oliveira J.V."/>
            <person name="Vesth T.C."/>
            <person name="Visser J."/>
            <person name="Yu J.-H."/>
            <person name="Zhou M."/>
            <person name="Andersen M.R."/>
            <person name="Archer D.B."/>
            <person name="Baker S.E."/>
            <person name="Benoit I."/>
            <person name="Brakhage A.A."/>
            <person name="Braus G.H."/>
            <person name="Fischer R."/>
            <person name="Frisvad J.C."/>
            <person name="Goldman G.H."/>
            <person name="Houbraken J."/>
            <person name="Oakley B."/>
            <person name="Pocsi I."/>
            <person name="Scazzocchio C."/>
            <person name="Seiboth B."/>
            <person name="vanKuyk P.A."/>
            <person name="Wortman J."/>
            <person name="Dyer P.S."/>
            <person name="Grigoriev I.V."/>
        </authorList>
    </citation>
    <scope>NUCLEOTIDE SEQUENCE [LARGE SCALE GENOMIC DNA]</scope>
    <source>
        <strain evidence="2">CBS 516.65</strain>
    </source>
</reference>
<dbReference type="OrthoDB" id="76567at2759"/>
<organism evidence="1 2">
    <name type="scientific">Aspergillus glaucus CBS 516.65</name>
    <dbReference type="NCBI Taxonomy" id="1160497"/>
    <lineage>
        <taxon>Eukaryota</taxon>
        <taxon>Fungi</taxon>
        <taxon>Dikarya</taxon>
        <taxon>Ascomycota</taxon>
        <taxon>Pezizomycotina</taxon>
        <taxon>Eurotiomycetes</taxon>
        <taxon>Eurotiomycetidae</taxon>
        <taxon>Eurotiales</taxon>
        <taxon>Aspergillaceae</taxon>
        <taxon>Aspergillus</taxon>
        <taxon>Aspergillus subgen. Aspergillus</taxon>
    </lineage>
</organism>
<keyword evidence="2" id="KW-1185">Reference proteome</keyword>
<accession>A0A1L9VCX0</accession>
<proteinExistence type="predicted"/>
<dbReference type="VEuPathDB" id="FungiDB:ASPGLDRAFT_28060"/>
<protein>
    <submittedName>
        <fullName evidence="1">Uncharacterized protein</fullName>
    </submittedName>
</protein>
<dbReference type="RefSeq" id="XP_022398390.1">
    <property type="nucleotide sequence ID" value="XM_022543717.1"/>
</dbReference>
<sequence length="163" mass="18735">MEGHGAKQADDPWAPKRFPSGRARKWLMIVLETALGPLDADSEAAESETRSKLDYDVRFWLGESNGDVRIVFTLKSDRKTPTMIINKWEFRHEQPHRTQHVEVKKGESGHVAVSGGPLIIEFDKLFLLQLNFPKETDIELDAETLRSLAISIWETQELWDQQH</sequence>
<evidence type="ECO:0000313" key="2">
    <source>
        <dbReference type="Proteomes" id="UP000184300"/>
    </source>
</evidence>
<name>A0A1L9VCX0_ASPGL</name>
<dbReference type="EMBL" id="KV878905">
    <property type="protein sequence ID" value="OJJ81692.1"/>
    <property type="molecule type" value="Genomic_DNA"/>
</dbReference>